<dbReference type="AlphaFoldDB" id="A0A0F9NBH6"/>
<proteinExistence type="predicted"/>
<accession>A0A0F9NBH6</accession>
<name>A0A0F9NBH6_9ZZZZ</name>
<evidence type="ECO:0000313" key="1">
    <source>
        <dbReference type="EMBL" id="KKN09277.1"/>
    </source>
</evidence>
<sequence>MTREEDIQKLKDARNKIAEVYEAQAIDEAPDDGNLTSLNNAILTLNESIKKIIALG</sequence>
<protein>
    <submittedName>
        <fullName evidence="1">Uncharacterized protein</fullName>
    </submittedName>
</protein>
<comment type="caution">
    <text evidence="1">The sequence shown here is derived from an EMBL/GenBank/DDBJ whole genome shotgun (WGS) entry which is preliminary data.</text>
</comment>
<organism evidence="1">
    <name type="scientific">marine sediment metagenome</name>
    <dbReference type="NCBI Taxonomy" id="412755"/>
    <lineage>
        <taxon>unclassified sequences</taxon>
        <taxon>metagenomes</taxon>
        <taxon>ecological metagenomes</taxon>
    </lineage>
</organism>
<gene>
    <name evidence="1" type="ORF">LCGC14_1048310</name>
</gene>
<dbReference type="EMBL" id="LAZR01004366">
    <property type="protein sequence ID" value="KKN09277.1"/>
    <property type="molecule type" value="Genomic_DNA"/>
</dbReference>
<reference evidence="1" key="1">
    <citation type="journal article" date="2015" name="Nature">
        <title>Complex archaea that bridge the gap between prokaryotes and eukaryotes.</title>
        <authorList>
            <person name="Spang A."/>
            <person name="Saw J.H."/>
            <person name="Jorgensen S.L."/>
            <person name="Zaremba-Niedzwiedzka K."/>
            <person name="Martijn J."/>
            <person name="Lind A.E."/>
            <person name="van Eijk R."/>
            <person name="Schleper C."/>
            <person name="Guy L."/>
            <person name="Ettema T.J."/>
        </authorList>
    </citation>
    <scope>NUCLEOTIDE SEQUENCE</scope>
</reference>